<keyword evidence="18" id="KW-1185">Reference proteome</keyword>
<keyword evidence="5" id="KW-0812">Transmembrane</keyword>
<dbReference type="GO" id="GO:0042110">
    <property type="term" value="P:T cell activation"/>
    <property type="evidence" value="ECO:0007669"/>
    <property type="project" value="UniProtKB-ARBA"/>
</dbReference>
<dbReference type="GeneTree" id="ENSGT00390000006744"/>
<dbReference type="PANTHER" id="PTHR15152">
    <property type="entry name" value="CD70 ANTIGEN"/>
    <property type="match status" value="1"/>
</dbReference>
<evidence type="ECO:0000256" key="5">
    <source>
        <dbReference type="ARBA" id="ARBA00022692"/>
    </source>
</evidence>
<reference evidence="17" key="3">
    <citation type="submission" date="2025-09" db="UniProtKB">
        <authorList>
            <consortium name="Ensembl"/>
        </authorList>
    </citation>
    <scope>IDENTIFICATION</scope>
    <source>
        <strain evidence="17">Thorbecke</strain>
    </source>
</reference>
<feature type="compositionally biased region" description="Low complexity" evidence="15">
    <location>
        <begin position="27"/>
        <end position="38"/>
    </location>
</feature>
<comment type="subunit">
    <text evidence="3">Homotrimer.</text>
</comment>
<proteinExistence type="inferred from homology"/>
<evidence type="ECO:0000256" key="4">
    <source>
        <dbReference type="ARBA" id="ARBA00022475"/>
    </source>
</evidence>
<organism evidence="17 18">
    <name type="scientific">Oryctolagus cuniculus</name>
    <name type="common">Rabbit</name>
    <dbReference type="NCBI Taxonomy" id="9986"/>
    <lineage>
        <taxon>Eukaryota</taxon>
        <taxon>Metazoa</taxon>
        <taxon>Chordata</taxon>
        <taxon>Craniata</taxon>
        <taxon>Vertebrata</taxon>
        <taxon>Euteleostomi</taxon>
        <taxon>Mammalia</taxon>
        <taxon>Eutheria</taxon>
        <taxon>Euarchontoglires</taxon>
        <taxon>Glires</taxon>
        <taxon>Lagomorpha</taxon>
        <taxon>Leporidae</taxon>
        <taxon>Oryctolagus</taxon>
    </lineage>
</organism>
<dbReference type="GO" id="GO:0033209">
    <property type="term" value="P:tumor necrosis factor-mediated signaling pathway"/>
    <property type="evidence" value="ECO:0007669"/>
    <property type="project" value="InterPro"/>
</dbReference>
<reference evidence="17 18" key="1">
    <citation type="journal article" date="2011" name="Nature">
        <title>A high-resolution map of human evolutionary constraint using 29 mammals.</title>
        <authorList>
            <person name="Lindblad-Toh K."/>
            <person name="Garber M."/>
            <person name="Zuk O."/>
            <person name="Lin M.F."/>
            <person name="Parker B.J."/>
            <person name="Washietl S."/>
            <person name="Kheradpour P."/>
            <person name="Ernst J."/>
            <person name="Jordan G."/>
            <person name="Mauceli E."/>
            <person name="Ward L.D."/>
            <person name="Lowe C.B."/>
            <person name="Holloway A.K."/>
            <person name="Clamp M."/>
            <person name="Gnerre S."/>
            <person name="Alfoldi J."/>
            <person name="Beal K."/>
            <person name="Chang J."/>
            <person name="Clawson H."/>
            <person name="Cuff J."/>
            <person name="Di Palma F."/>
            <person name="Fitzgerald S."/>
            <person name="Flicek P."/>
            <person name="Guttman M."/>
            <person name="Hubisz M.J."/>
            <person name="Jaffe D.B."/>
            <person name="Jungreis I."/>
            <person name="Kent W.J."/>
            <person name="Kostka D."/>
            <person name="Lara M."/>
            <person name="Martins A.L."/>
            <person name="Massingham T."/>
            <person name="Moltke I."/>
            <person name="Raney B.J."/>
            <person name="Rasmussen M.D."/>
            <person name="Robinson J."/>
            <person name="Stark A."/>
            <person name="Vilella A.J."/>
            <person name="Wen J."/>
            <person name="Xie X."/>
            <person name="Zody M.C."/>
            <person name="Baldwin J."/>
            <person name="Bloom T."/>
            <person name="Chin C.W."/>
            <person name="Heiman D."/>
            <person name="Nicol R."/>
            <person name="Nusbaum C."/>
            <person name="Young S."/>
            <person name="Wilkinson J."/>
            <person name="Worley K.C."/>
            <person name="Kovar C.L."/>
            <person name="Muzny D.M."/>
            <person name="Gibbs R.A."/>
            <person name="Cree A."/>
            <person name="Dihn H.H."/>
            <person name="Fowler G."/>
            <person name="Jhangiani S."/>
            <person name="Joshi V."/>
            <person name="Lee S."/>
            <person name="Lewis L.R."/>
            <person name="Nazareth L.V."/>
            <person name="Okwuonu G."/>
            <person name="Santibanez J."/>
            <person name="Warren W.C."/>
            <person name="Mardis E.R."/>
            <person name="Weinstock G.M."/>
            <person name="Wilson R.K."/>
            <person name="Delehaunty K."/>
            <person name="Dooling D."/>
            <person name="Fronik C."/>
            <person name="Fulton L."/>
            <person name="Fulton B."/>
            <person name="Graves T."/>
            <person name="Minx P."/>
            <person name="Sodergren E."/>
            <person name="Birney E."/>
            <person name="Margulies E.H."/>
            <person name="Herrero J."/>
            <person name="Green E.D."/>
            <person name="Haussler D."/>
            <person name="Siepel A."/>
            <person name="Goldman N."/>
            <person name="Pollard K.S."/>
            <person name="Pedersen J.S."/>
            <person name="Lander E.S."/>
            <person name="Kellis M."/>
        </authorList>
    </citation>
    <scope>NUCLEOTIDE SEQUENCE [LARGE SCALE GENOMIC DNA]</scope>
    <source>
        <strain evidence="18">Thorbecke</strain>
    </source>
</reference>
<feature type="compositionally biased region" description="Pro residues" evidence="15">
    <location>
        <begin position="86"/>
        <end position="95"/>
    </location>
</feature>
<evidence type="ECO:0000256" key="9">
    <source>
        <dbReference type="ARBA" id="ARBA00023157"/>
    </source>
</evidence>
<reference evidence="17" key="2">
    <citation type="submission" date="2025-08" db="UniProtKB">
        <authorList>
            <consortium name="Ensembl"/>
        </authorList>
    </citation>
    <scope>IDENTIFICATION</scope>
    <source>
        <strain evidence="17">Thorbecke</strain>
    </source>
</reference>
<dbReference type="PANTHER" id="PTHR15152:SF0">
    <property type="entry name" value="CD70 ANTIGEN"/>
    <property type="match status" value="1"/>
</dbReference>
<dbReference type="GO" id="GO:0005886">
    <property type="term" value="C:plasma membrane"/>
    <property type="evidence" value="ECO:0007669"/>
    <property type="project" value="UniProtKB-SubCell"/>
</dbReference>
<dbReference type="Ensembl" id="ENSOCUT00000003614.3">
    <property type="protein sequence ID" value="ENSOCUP00000003135.3"/>
    <property type="gene ID" value="ENSOCUG00000003616.3"/>
</dbReference>
<dbReference type="GO" id="GO:0046651">
    <property type="term" value="P:lymphocyte proliferation"/>
    <property type="evidence" value="ECO:0007669"/>
    <property type="project" value="UniProtKB-ARBA"/>
</dbReference>
<dbReference type="GO" id="GO:0006955">
    <property type="term" value="P:immune response"/>
    <property type="evidence" value="ECO:0007669"/>
    <property type="project" value="InterPro"/>
</dbReference>
<evidence type="ECO:0000256" key="11">
    <source>
        <dbReference type="ARBA" id="ARBA00056142"/>
    </source>
</evidence>
<protein>
    <recommendedName>
        <fullName evidence="12">CD70 antigen</fullName>
    </recommendedName>
    <alternativeName>
        <fullName evidence="14">CD27 ligand</fullName>
    </alternativeName>
    <alternativeName>
        <fullName evidence="13">Tumor necrosis factor ligand superfamily member 7</fullName>
    </alternativeName>
</protein>
<evidence type="ECO:0000256" key="1">
    <source>
        <dbReference type="ARBA" id="ARBA00004401"/>
    </source>
</evidence>
<dbReference type="GO" id="GO:0048018">
    <property type="term" value="F:receptor ligand activity"/>
    <property type="evidence" value="ECO:0007669"/>
    <property type="project" value="UniProtKB-ARBA"/>
</dbReference>
<name>G1SK26_RABIT</name>
<keyword evidence="4" id="KW-1003">Cell membrane</keyword>
<evidence type="ECO:0000256" key="14">
    <source>
        <dbReference type="ARBA" id="ARBA00083727"/>
    </source>
</evidence>
<evidence type="ECO:0000259" key="16">
    <source>
        <dbReference type="PROSITE" id="PS50049"/>
    </source>
</evidence>
<dbReference type="STRING" id="9986.ENSOCUP00000003135"/>
<evidence type="ECO:0000256" key="2">
    <source>
        <dbReference type="ARBA" id="ARBA00008670"/>
    </source>
</evidence>
<evidence type="ECO:0000256" key="10">
    <source>
        <dbReference type="ARBA" id="ARBA00023180"/>
    </source>
</evidence>
<keyword evidence="7" id="KW-1133">Transmembrane helix</keyword>
<comment type="function">
    <text evidence="11">Expressed at the plasma membrane of B cells, it is the ligand of the CD27 receptor which is specifically expressed at the surface of T cells. The CD70-CD27 signaling pathway mediates antigen-specific T cell activation and expansion which in turn provides immune surveillance of B cells.</text>
</comment>
<sequence>MHEPQQGEGANRKAGRPPPEGPLPDSAGRWGTAAAGWGFPYPAANSSSLSPPRPDIPREGGSAPGQAGRGKQNPAGVRRGCSFPLSRPPPAPPMQRGPRAAMAEESTGCVLPRLPWASVLRAALLLALAGVAIHCLVCSQRLARQQQQHRQPQLEPPAGDIAELQLNHSGPRQDPRLHWQAGPALGRSFLHGPDLDKGQLRVHRDGIYRLHIQATLANCSSMGTTWPHGATLAIGICSPATHSISLLRLHFHQGCTVTSQRLTPLARGDVLCTNLTLPLMPSQNADETFFGIQWVHP</sequence>
<evidence type="ECO:0000256" key="3">
    <source>
        <dbReference type="ARBA" id="ARBA00011233"/>
    </source>
</evidence>
<dbReference type="Gene3D" id="2.60.120.40">
    <property type="match status" value="1"/>
</dbReference>
<dbReference type="FunCoup" id="G1SK26">
    <property type="interactions" value="229"/>
</dbReference>
<keyword evidence="6" id="KW-0735">Signal-anchor</keyword>
<feature type="domain" description="THD" evidence="16">
    <location>
        <begin position="160"/>
        <end position="295"/>
    </location>
</feature>
<dbReference type="SUPFAM" id="SSF49842">
    <property type="entry name" value="TNF-like"/>
    <property type="match status" value="1"/>
</dbReference>
<keyword evidence="10" id="KW-0325">Glycoprotein</keyword>
<dbReference type="AlphaFoldDB" id="G1SK26"/>
<dbReference type="InterPro" id="IPR008983">
    <property type="entry name" value="Tumour_necrosis_fac-like_dom"/>
</dbReference>
<evidence type="ECO:0000256" key="7">
    <source>
        <dbReference type="ARBA" id="ARBA00022989"/>
    </source>
</evidence>
<evidence type="ECO:0000256" key="15">
    <source>
        <dbReference type="SAM" id="MobiDB-lite"/>
    </source>
</evidence>
<evidence type="ECO:0000313" key="17">
    <source>
        <dbReference type="Ensembl" id="ENSOCUP00000003135.3"/>
    </source>
</evidence>
<dbReference type="Bgee" id="ENSOCUG00000003616">
    <property type="expression patterns" value="Expressed in frontal cortex and 5 other cell types or tissues"/>
</dbReference>
<keyword evidence="9" id="KW-1015">Disulfide bond</keyword>
<dbReference type="SMART" id="SM00207">
    <property type="entry name" value="TNF"/>
    <property type="match status" value="1"/>
</dbReference>
<dbReference type="InterPro" id="IPR006052">
    <property type="entry name" value="TNF_dom"/>
</dbReference>
<dbReference type="eggNOG" id="ENOG502TEKD">
    <property type="taxonomic scope" value="Eukaryota"/>
</dbReference>
<dbReference type="HOGENOM" id="CLU_114585_0_0_1"/>
<dbReference type="FunFam" id="2.60.120.40:FF:000027">
    <property type="entry name" value="CD70 antigen"/>
    <property type="match status" value="1"/>
</dbReference>
<evidence type="ECO:0000256" key="12">
    <source>
        <dbReference type="ARBA" id="ARBA00069526"/>
    </source>
</evidence>
<dbReference type="InterPro" id="IPR042374">
    <property type="entry name" value="CD70"/>
</dbReference>
<dbReference type="Proteomes" id="UP000001811">
    <property type="component" value="Unplaced"/>
</dbReference>
<dbReference type="PROSITE" id="PS50049">
    <property type="entry name" value="THD_2"/>
    <property type="match status" value="1"/>
</dbReference>
<keyword evidence="8" id="KW-0472">Membrane</keyword>
<evidence type="ECO:0000313" key="18">
    <source>
        <dbReference type="Proteomes" id="UP000001811"/>
    </source>
</evidence>
<comment type="similarity">
    <text evidence="2">Belongs to the tumor necrosis factor family.</text>
</comment>
<dbReference type="InParanoid" id="G1SK26"/>
<dbReference type="GO" id="GO:0070062">
    <property type="term" value="C:extracellular exosome"/>
    <property type="evidence" value="ECO:0007669"/>
    <property type="project" value="TreeGrafter"/>
</dbReference>
<evidence type="ECO:0000256" key="8">
    <source>
        <dbReference type="ARBA" id="ARBA00023136"/>
    </source>
</evidence>
<dbReference type="GO" id="GO:0005164">
    <property type="term" value="F:tumor necrosis factor receptor binding"/>
    <property type="evidence" value="ECO:0007669"/>
    <property type="project" value="InterPro"/>
</dbReference>
<dbReference type="PaxDb" id="9986-ENSOCUP00000003135"/>
<feature type="region of interest" description="Disordered" evidence="15">
    <location>
        <begin position="1"/>
        <end position="100"/>
    </location>
</feature>
<evidence type="ECO:0000256" key="13">
    <source>
        <dbReference type="ARBA" id="ARBA00079428"/>
    </source>
</evidence>
<accession>G1SK26</accession>
<evidence type="ECO:0000256" key="6">
    <source>
        <dbReference type="ARBA" id="ARBA00022968"/>
    </source>
</evidence>
<comment type="subcellular location">
    <subcellularLocation>
        <location evidence="1">Cell membrane</location>
        <topology evidence="1">Single-pass type II membrane protein</topology>
    </subcellularLocation>
</comment>